<dbReference type="EMBL" id="CP133838">
    <property type="protein sequence ID" value="WMY72480.1"/>
    <property type="molecule type" value="Genomic_DNA"/>
</dbReference>
<evidence type="ECO:0000313" key="3">
    <source>
        <dbReference type="Proteomes" id="UP001246690"/>
    </source>
</evidence>
<dbReference type="Proteomes" id="UP001246690">
    <property type="component" value="Chromosome"/>
</dbReference>
<evidence type="ECO:0000256" key="1">
    <source>
        <dbReference type="SAM" id="MobiDB-lite"/>
    </source>
</evidence>
<sequence length="460" mass="48800">MQLKSNPLLKILGPLLLAGAGFIGLKSCDSSGHNPSGQDGVVVTDLSADELRALGIDGDTPRDTVATLVGQMKQYRKEMAAVRADSATLIKENQHLRERDSGVESRINQALSRERESFSGEMQKQQASLLETFEQKLNQLNPASSSSGDTIPAGLGLDEQSLPADAVRWVEPADALPVDKQGQNTPSVRFPGTFGLAGENPASEQQKDTSPVEEVQTVFTLAQNSTLTGSVAMTALLGRVPMDGTVTDPYPFKVLIGRDNLIANGITLPDVEGAVMSGSASGDWTLSCVRGHVHSITFVFRDGTIRTLPGVENKAYSGNKKVPDSEIGWLSDPSGLPCIPGERKSNAGEYIGSQFLLAGSAAAADAFANGQTTTLVEGGAVTSAVTGSSGQYVLGQALGGGLKESADWFKQRYGQTFDAIYVPPGHPVAIHITRQLAIDYETQGRRVRYPQAADTSRRLD</sequence>
<accession>A0ABY9S6A3</accession>
<organism evidence="2 3">
    <name type="scientific">Buttiauxella selenatireducens</name>
    <dbReference type="NCBI Taxonomy" id="3073902"/>
    <lineage>
        <taxon>Bacteria</taxon>
        <taxon>Pseudomonadati</taxon>
        <taxon>Pseudomonadota</taxon>
        <taxon>Gammaproteobacteria</taxon>
        <taxon>Enterobacterales</taxon>
        <taxon>Enterobacteriaceae</taxon>
        <taxon>Buttiauxella</taxon>
    </lineage>
</organism>
<keyword evidence="3" id="KW-1185">Reference proteome</keyword>
<reference evidence="2 3" key="1">
    <citation type="submission" date="2023-09" db="EMBL/GenBank/DDBJ databases">
        <title>Buttiauxella selenatireducens sp. nov., isolated from the rhizosphere of Cardamine hupingshanesis.</title>
        <authorList>
            <person name="Zhang S."/>
            <person name="Xu Z."/>
            <person name="Wang H."/>
            <person name="Guo Y."/>
        </authorList>
    </citation>
    <scope>NUCLEOTIDE SEQUENCE [LARGE SCALE GENOMIC DNA]</scope>
    <source>
        <strain evidence="2 3">R73</strain>
    </source>
</reference>
<feature type="region of interest" description="Disordered" evidence="1">
    <location>
        <begin position="192"/>
        <end position="211"/>
    </location>
</feature>
<protein>
    <submittedName>
        <fullName evidence="2">TIGR03752 family integrating conjugative element protein</fullName>
    </submittedName>
</protein>
<dbReference type="NCBIfam" id="TIGR03752">
    <property type="entry name" value="conj_TIGR03752"/>
    <property type="match status" value="1"/>
</dbReference>
<dbReference type="InterPro" id="IPR021207">
    <property type="entry name" value="Integr_conj_element_PFL4705"/>
</dbReference>
<name>A0ABY9S6A3_9ENTR</name>
<dbReference type="RefSeq" id="WP_309874412.1">
    <property type="nucleotide sequence ID" value="NZ_CP133838.1"/>
</dbReference>
<gene>
    <name evidence="2" type="ORF">RHD99_13390</name>
</gene>
<evidence type="ECO:0000313" key="2">
    <source>
        <dbReference type="EMBL" id="WMY72480.1"/>
    </source>
</evidence>
<proteinExistence type="predicted"/>